<dbReference type="EMBL" id="DS113373">
    <property type="protein sequence ID" value="EAY08708.1"/>
    <property type="molecule type" value="Genomic_DNA"/>
</dbReference>
<feature type="region of interest" description="Disordered" evidence="2">
    <location>
        <begin position="1"/>
        <end position="33"/>
    </location>
</feature>
<protein>
    <submittedName>
        <fullName evidence="3">Uncharacterized protein</fullName>
    </submittedName>
</protein>
<dbReference type="VEuPathDB" id="TrichDB:TVAGG3_1030570"/>
<feature type="coiled-coil region" evidence="1">
    <location>
        <begin position="124"/>
        <end position="275"/>
    </location>
</feature>
<proteinExistence type="predicted"/>
<dbReference type="KEGG" id="tva:4766613"/>
<dbReference type="VEuPathDB" id="TrichDB:TVAG_079680"/>
<dbReference type="Proteomes" id="UP000001542">
    <property type="component" value="Unassembled WGS sequence"/>
</dbReference>
<evidence type="ECO:0000313" key="4">
    <source>
        <dbReference type="Proteomes" id="UP000001542"/>
    </source>
</evidence>
<dbReference type="RefSeq" id="XP_001320931.1">
    <property type="nucleotide sequence ID" value="XM_001320896.1"/>
</dbReference>
<gene>
    <name evidence="3" type="ORF">TVAG_079680</name>
</gene>
<keyword evidence="1" id="KW-0175">Coiled coil</keyword>
<dbReference type="SMR" id="A2EF98"/>
<evidence type="ECO:0000313" key="3">
    <source>
        <dbReference type="EMBL" id="EAY08708.1"/>
    </source>
</evidence>
<dbReference type="InParanoid" id="A2EF98"/>
<feature type="compositionally biased region" description="Polar residues" evidence="2">
    <location>
        <begin position="1"/>
        <end position="14"/>
    </location>
</feature>
<evidence type="ECO:0000256" key="1">
    <source>
        <dbReference type="SAM" id="Coils"/>
    </source>
</evidence>
<name>A2EF98_TRIV3</name>
<accession>A2EF98</accession>
<reference evidence="3" key="1">
    <citation type="submission" date="2006-10" db="EMBL/GenBank/DDBJ databases">
        <authorList>
            <person name="Amadeo P."/>
            <person name="Zhao Q."/>
            <person name="Wortman J."/>
            <person name="Fraser-Liggett C."/>
            <person name="Carlton J."/>
        </authorList>
    </citation>
    <scope>NUCLEOTIDE SEQUENCE</scope>
    <source>
        <strain evidence="3">G3</strain>
    </source>
</reference>
<organism evidence="3 4">
    <name type="scientific">Trichomonas vaginalis (strain ATCC PRA-98 / G3)</name>
    <dbReference type="NCBI Taxonomy" id="412133"/>
    <lineage>
        <taxon>Eukaryota</taxon>
        <taxon>Metamonada</taxon>
        <taxon>Parabasalia</taxon>
        <taxon>Trichomonadida</taxon>
        <taxon>Trichomonadidae</taxon>
        <taxon>Trichomonas</taxon>
    </lineage>
</organism>
<keyword evidence="4" id="KW-1185">Reference proteome</keyword>
<evidence type="ECO:0000256" key="2">
    <source>
        <dbReference type="SAM" id="MobiDB-lite"/>
    </source>
</evidence>
<reference evidence="3" key="2">
    <citation type="journal article" date="2007" name="Science">
        <title>Draft genome sequence of the sexually transmitted pathogen Trichomonas vaginalis.</title>
        <authorList>
            <person name="Carlton J.M."/>
            <person name="Hirt R.P."/>
            <person name="Silva J.C."/>
            <person name="Delcher A.L."/>
            <person name="Schatz M."/>
            <person name="Zhao Q."/>
            <person name="Wortman J.R."/>
            <person name="Bidwell S.L."/>
            <person name="Alsmark U.C.M."/>
            <person name="Besteiro S."/>
            <person name="Sicheritz-Ponten T."/>
            <person name="Noel C.J."/>
            <person name="Dacks J.B."/>
            <person name="Foster P.G."/>
            <person name="Simillion C."/>
            <person name="Van de Peer Y."/>
            <person name="Miranda-Saavedra D."/>
            <person name="Barton G.J."/>
            <person name="Westrop G.D."/>
            <person name="Mueller S."/>
            <person name="Dessi D."/>
            <person name="Fiori P.L."/>
            <person name="Ren Q."/>
            <person name="Paulsen I."/>
            <person name="Zhang H."/>
            <person name="Bastida-Corcuera F.D."/>
            <person name="Simoes-Barbosa A."/>
            <person name="Brown M.T."/>
            <person name="Hayes R.D."/>
            <person name="Mukherjee M."/>
            <person name="Okumura C.Y."/>
            <person name="Schneider R."/>
            <person name="Smith A.J."/>
            <person name="Vanacova S."/>
            <person name="Villalvazo M."/>
            <person name="Haas B.J."/>
            <person name="Pertea M."/>
            <person name="Feldblyum T.V."/>
            <person name="Utterback T.R."/>
            <person name="Shu C.L."/>
            <person name="Osoegawa K."/>
            <person name="de Jong P.J."/>
            <person name="Hrdy I."/>
            <person name="Horvathova L."/>
            <person name="Zubacova Z."/>
            <person name="Dolezal P."/>
            <person name="Malik S.B."/>
            <person name="Logsdon J.M. Jr."/>
            <person name="Henze K."/>
            <person name="Gupta A."/>
            <person name="Wang C.C."/>
            <person name="Dunne R.L."/>
            <person name="Upcroft J.A."/>
            <person name="Upcroft P."/>
            <person name="White O."/>
            <person name="Salzberg S.L."/>
            <person name="Tang P."/>
            <person name="Chiu C.-H."/>
            <person name="Lee Y.-S."/>
            <person name="Embley T.M."/>
            <person name="Coombs G.H."/>
            <person name="Mottram J.C."/>
            <person name="Tachezy J."/>
            <person name="Fraser-Liggett C.M."/>
            <person name="Johnson P.J."/>
        </authorList>
    </citation>
    <scope>NUCLEOTIDE SEQUENCE [LARGE SCALE GENOMIC DNA]</scope>
    <source>
        <strain evidence="3">G3</strain>
    </source>
</reference>
<dbReference type="AlphaFoldDB" id="A2EF98"/>
<dbReference type="OrthoDB" id="10635975at2759"/>
<sequence length="290" mass="34032">MSLSDDSYEYQQQDSPDETPQQKKDEEEEEEDVVEWLQEHIDTVFAVRSSEVDSKRFELAVSRAELSTSLLNKDVQLLKQLRGITLECGNLRDEVGWMEQDLSDVKETTHRNILAIHIKAARDKQTLQDEINEMLVTKKQLEQSLSEQRQYINYQKEQTTENNSLQNQQLDNEIDKATRELDKIRYGLTRGSHKYEEQMTDAGDTIDMLEFEIHELEKQSKSLDIQYAQTKAEVERIEAKLKKAEDIAAQKKLELDEVKQQRIKLQEELDRRDVQNWSDKIASLNLKTRN</sequence>